<sequence length="177" mass="19302">MCVYRGILIKCFGTKAKECHKFVYEVTELTECANPDPANPTECKNSPHFKKYLKVLEASAPLGGICESCFYEQEEESNGSYPLGGFTGNDERDEELANFFRSPLNTHAYTGKYGPITLQDLAAAALARSTGWEIATLHGGAEGIQLDAEFVVVDLPSEDSDYDMVDAVEAREGQTGG</sequence>
<dbReference type="GeneID" id="75827263"/>
<dbReference type="RefSeq" id="XP_051359566.1">
    <property type="nucleotide sequence ID" value="XM_051509400.1"/>
</dbReference>
<organism evidence="1 2">
    <name type="scientific">Emericellopsis cladophorae</name>
    <dbReference type="NCBI Taxonomy" id="2686198"/>
    <lineage>
        <taxon>Eukaryota</taxon>
        <taxon>Fungi</taxon>
        <taxon>Dikarya</taxon>
        <taxon>Ascomycota</taxon>
        <taxon>Pezizomycotina</taxon>
        <taxon>Sordariomycetes</taxon>
        <taxon>Hypocreomycetidae</taxon>
        <taxon>Hypocreales</taxon>
        <taxon>Bionectriaceae</taxon>
        <taxon>Emericellopsis</taxon>
    </lineage>
</organism>
<accession>A0A9P9XWH2</accession>
<keyword evidence="2" id="KW-1185">Reference proteome</keyword>
<protein>
    <submittedName>
        <fullName evidence="1">Uncharacterized protein</fullName>
    </submittedName>
</protein>
<dbReference type="AlphaFoldDB" id="A0A9P9XWH2"/>
<reference evidence="1" key="2">
    <citation type="submission" date="2022-07" db="EMBL/GenBank/DDBJ databases">
        <authorList>
            <person name="Goncalves M.F.M."/>
            <person name="Hilario S."/>
            <person name="Van De Peer Y."/>
            <person name="Esteves A.C."/>
            <person name="Alves A."/>
        </authorList>
    </citation>
    <scope>NUCLEOTIDE SEQUENCE</scope>
    <source>
        <strain evidence="1">MUM 19.33</strain>
    </source>
</reference>
<evidence type="ECO:0000313" key="1">
    <source>
        <dbReference type="EMBL" id="KAI6778710.1"/>
    </source>
</evidence>
<name>A0A9P9XWH2_9HYPO</name>
<proteinExistence type="predicted"/>
<gene>
    <name evidence="1" type="ORF">J7T54_000744</name>
</gene>
<reference evidence="1" key="1">
    <citation type="journal article" date="2021" name="J Fungi (Basel)">
        <title>Genomic and Metabolomic Analyses of the Marine Fungus Emericellopsis cladophorae: Insights into Saltwater Adaptability Mechanisms and Its Biosynthetic Potential.</title>
        <authorList>
            <person name="Goncalves M.F.M."/>
            <person name="Hilario S."/>
            <person name="Van de Peer Y."/>
            <person name="Esteves A.C."/>
            <person name="Alves A."/>
        </authorList>
    </citation>
    <scope>NUCLEOTIDE SEQUENCE</scope>
    <source>
        <strain evidence="1">MUM 19.33</strain>
    </source>
</reference>
<dbReference type="EMBL" id="JAGIXG020000061">
    <property type="protein sequence ID" value="KAI6778710.1"/>
    <property type="molecule type" value="Genomic_DNA"/>
</dbReference>
<evidence type="ECO:0000313" key="2">
    <source>
        <dbReference type="Proteomes" id="UP001055219"/>
    </source>
</evidence>
<dbReference type="Proteomes" id="UP001055219">
    <property type="component" value="Unassembled WGS sequence"/>
</dbReference>
<comment type="caution">
    <text evidence="1">The sequence shown here is derived from an EMBL/GenBank/DDBJ whole genome shotgun (WGS) entry which is preliminary data.</text>
</comment>
<dbReference type="OrthoDB" id="10291765at2759"/>